<dbReference type="RefSeq" id="XP_042922952.1">
    <property type="nucleotide sequence ID" value="XM_043064354.1"/>
</dbReference>
<dbReference type="InParanoid" id="A0A2K3DKN7"/>
<dbReference type="EMBL" id="CM008968">
    <property type="protein sequence ID" value="PNW81102.1"/>
    <property type="molecule type" value="Genomic_DNA"/>
</dbReference>
<dbReference type="GeneID" id="66054116"/>
<name>A0A2K3DKN7_CHLRE</name>
<evidence type="ECO:0000313" key="2">
    <source>
        <dbReference type="Proteomes" id="UP000006906"/>
    </source>
</evidence>
<evidence type="ECO:0000313" key="1">
    <source>
        <dbReference type="EMBL" id="PNW81102.1"/>
    </source>
</evidence>
<sequence>MVQLIRLVAGADCPVAKEHGVEVHHQLRLRAANNTVVAAAGGVAGAAAGARLLL</sequence>
<proteinExistence type="predicted"/>
<keyword evidence="2" id="KW-1185">Reference proteome</keyword>
<gene>
    <name evidence="1" type="ORF">CHLRE_07g341153v5</name>
</gene>
<organism evidence="1 2">
    <name type="scientific">Chlamydomonas reinhardtii</name>
    <name type="common">Chlamydomonas smithii</name>
    <dbReference type="NCBI Taxonomy" id="3055"/>
    <lineage>
        <taxon>Eukaryota</taxon>
        <taxon>Viridiplantae</taxon>
        <taxon>Chlorophyta</taxon>
        <taxon>core chlorophytes</taxon>
        <taxon>Chlorophyceae</taxon>
        <taxon>CS clade</taxon>
        <taxon>Chlamydomonadales</taxon>
        <taxon>Chlamydomonadaceae</taxon>
        <taxon>Chlamydomonas</taxon>
    </lineage>
</organism>
<dbReference type="KEGG" id="cre:CHLRE_07g341153v5"/>
<protein>
    <submittedName>
        <fullName evidence="1">Uncharacterized protein</fullName>
    </submittedName>
</protein>
<dbReference type="AlphaFoldDB" id="A0A2K3DKN7"/>
<dbReference type="Gramene" id="PNW81102">
    <property type="protein sequence ID" value="PNW81102"/>
    <property type="gene ID" value="CHLRE_07g341153v5"/>
</dbReference>
<dbReference type="Proteomes" id="UP000006906">
    <property type="component" value="Chromosome 7"/>
</dbReference>
<accession>A0A2K3DKN7</accession>
<reference evidence="1 2" key="1">
    <citation type="journal article" date="2007" name="Science">
        <title>The Chlamydomonas genome reveals the evolution of key animal and plant functions.</title>
        <authorList>
            <person name="Merchant S.S."/>
            <person name="Prochnik S.E."/>
            <person name="Vallon O."/>
            <person name="Harris E.H."/>
            <person name="Karpowicz S.J."/>
            <person name="Witman G.B."/>
            <person name="Terry A."/>
            <person name="Salamov A."/>
            <person name="Fritz-Laylin L.K."/>
            <person name="Marechal-Drouard L."/>
            <person name="Marshall W.F."/>
            <person name="Qu L.H."/>
            <person name="Nelson D.R."/>
            <person name="Sanderfoot A.A."/>
            <person name="Spalding M.H."/>
            <person name="Kapitonov V.V."/>
            <person name="Ren Q."/>
            <person name="Ferris P."/>
            <person name="Lindquist E."/>
            <person name="Shapiro H."/>
            <person name="Lucas S.M."/>
            <person name="Grimwood J."/>
            <person name="Schmutz J."/>
            <person name="Cardol P."/>
            <person name="Cerutti H."/>
            <person name="Chanfreau G."/>
            <person name="Chen C.L."/>
            <person name="Cognat V."/>
            <person name="Croft M.T."/>
            <person name="Dent R."/>
            <person name="Dutcher S."/>
            <person name="Fernandez E."/>
            <person name="Fukuzawa H."/>
            <person name="Gonzalez-Ballester D."/>
            <person name="Gonzalez-Halphen D."/>
            <person name="Hallmann A."/>
            <person name="Hanikenne M."/>
            <person name="Hippler M."/>
            <person name="Inwood W."/>
            <person name="Jabbari K."/>
            <person name="Kalanon M."/>
            <person name="Kuras R."/>
            <person name="Lefebvre P.A."/>
            <person name="Lemaire S.D."/>
            <person name="Lobanov A.V."/>
            <person name="Lohr M."/>
            <person name="Manuell A."/>
            <person name="Meier I."/>
            <person name="Mets L."/>
            <person name="Mittag M."/>
            <person name="Mittelmeier T."/>
            <person name="Moroney J.V."/>
            <person name="Moseley J."/>
            <person name="Napoli C."/>
            <person name="Nedelcu A.M."/>
            <person name="Niyogi K."/>
            <person name="Novoselov S.V."/>
            <person name="Paulsen I.T."/>
            <person name="Pazour G."/>
            <person name="Purton S."/>
            <person name="Ral J.P."/>
            <person name="Riano-Pachon D.M."/>
            <person name="Riekhof W."/>
            <person name="Rymarquis L."/>
            <person name="Schroda M."/>
            <person name="Stern D."/>
            <person name="Umen J."/>
            <person name="Willows R."/>
            <person name="Wilson N."/>
            <person name="Zimmer S.L."/>
            <person name="Allmer J."/>
            <person name="Balk J."/>
            <person name="Bisova K."/>
            <person name="Chen C.J."/>
            <person name="Elias M."/>
            <person name="Gendler K."/>
            <person name="Hauser C."/>
            <person name="Lamb M.R."/>
            <person name="Ledford H."/>
            <person name="Long J.C."/>
            <person name="Minagawa J."/>
            <person name="Page M.D."/>
            <person name="Pan J."/>
            <person name="Pootakham W."/>
            <person name="Roje S."/>
            <person name="Rose A."/>
            <person name="Stahlberg E."/>
            <person name="Terauchi A.M."/>
            <person name="Yang P."/>
            <person name="Ball S."/>
            <person name="Bowler C."/>
            <person name="Dieckmann C.L."/>
            <person name="Gladyshev V.N."/>
            <person name="Green P."/>
            <person name="Jorgensen R."/>
            <person name="Mayfield S."/>
            <person name="Mueller-Roeber B."/>
            <person name="Rajamani S."/>
            <person name="Sayre R.T."/>
            <person name="Brokstein P."/>
            <person name="Dubchak I."/>
            <person name="Goodstein D."/>
            <person name="Hornick L."/>
            <person name="Huang Y.W."/>
            <person name="Jhaveri J."/>
            <person name="Luo Y."/>
            <person name="Martinez D."/>
            <person name="Ngau W.C."/>
            <person name="Otillar B."/>
            <person name="Poliakov A."/>
            <person name="Porter A."/>
            <person name="Szajkowski L."/>
            <person name="Werner G."/>
            <person name="Zhou K."/>
            <person name="Grigoriev I.V."/>
            <person name="Rokhsar D.S."/>
            <person name="Grossman A.R."/>
        </authorList>
    </citation>
    <scope>NUCLEOTIDE SEQUENCE [LARGE SCALE GENOMIC DNA]</scope>
    <source>
        <strain evidence="2">CC-503</strain>
    </source>
</reference>